<dbReference type="AlphaFoldDB" id="A0A521C195"/>
<keyword evidence="2" id="KW-1185">Reference proteome</keyword>
<gene>
    <name evidence="1" type="ORF">SAMN06265219_10480</name>
</gene>
<proteinExistence type="predicted"/>
<dbReference type="Proteomes" id="UP000317557">
    <property type="component" value="Unassembled WGS sequence"/>
</dbReference>
<accession>A0A521C195</accession>
<dbReference type="InterPro" id="IPR012347">
    <property type="entry name" value="Ferritin-like"/>
</dbReference>
<protein>
    <recommendedName>
        <fullName evidence="3">Ferritin-like metal-binding protein YciE</fullName>
    </recommendedName>
</protein>
<dbReference type="Gene3D" id="1.20.1260.10">
    <property type="match status" value="1"/>
</dbReference>
<dbReference type="EMBL" id="FXTP01000004">
    <property type="protein sequence ID" value="SMO53232.1"/>
    <property type="molecule type" value="Genomic_DNA"/>
</dbReference>
<evidence type="ECO:0000313" key="1">
    <source>
        <dbReference type="EMBL" id="SMO53232.1"/>
    </source>
</evidence>
<evidence type="ECO:0008006" key="3">
    <source>
        <dbReference type="Google" id="ProtNLM"/>
    </source>
</evidence>
<reference evidence="1 2" key="1">
    <citation type="submission" date="2017-05" db="EMBL/GenBank/DDBJ databases">
        <authorList>
            <person name="Varghese N."/>
            <person name="Submissions S."/>
        </authorList>
    </citation>
    <scope>NUCLEOTIDE SEQUENCE [LARGE SCALE GENOMIC DNA]</scope>
    <source>
        <strain evidence="1 2">DSM 21985</strain>
    </source>
</reference>
<dbReference type="RefSeq" id="WP_142453696.1">
    <property type="nucleotide sequence ID" value="NZ_FXTP01000004.1"/>
</dbReference>
<dbReference type="OrthoDB" id="5505150at2"/>
<organism evidence="1 2">
    <name type="scientific">Gracilimonas mengyeensis</name>
    <dbReference type="NCBI Taxonomy" id="1302730"/>
    <lineage>
        <taxon>Bacteria</taxon>
        <taxon>Pseudomonadati</taxon>
        <taxon>Balneolota</taxon>
        <taxon>Balneolia</taxon>
        <taxon>Balneolales</taxon>
        <taxon>Balneolaceae</taxon>
        <taxon>Gracilimonas</taxon>
    </lineage>
</organism>
<evidence type="ECO:0000313" key="2">
    <source>
        <dbReference type="Proteomes" id="UP000317557"/>
    </source>
</evidence>
<name>A0A521C195_9BACT</name>
<sequence>MQEETLNNYTTDLFTLIKHTHKAVKTQQTSSKLTNNKASNLLHDIDLALSGQLKKLEGMDDLLNDSTKSSIKETFAAFTGAIAGALDTQRKDAVSKMLRDDYTALSMIATGYTMLHTAALGADHQELADFTKESLTQIAALITQTSEVIPHAVADELEIGGVAEQAEKNTQECWKPENFLEEA</sequence>